<keyword evidence="4" id="KW-0677">Repeat</keyword>
<comment type="similarity">
    <text evidence="1">Belongs to the HTATSF1 family.</text>
</comment>
<dbReference type="OrthoDB" id="5411533at2759"/>
<dbReference type="SMART" id="SM00361">
    <property type="entry name" value="RRM_1"/>
    <property type="match status" value="1"/>
</dbReference>
<feature type="domain" description="RRM" evidence="9">
    <location>
        <begin position="382"/>
        <end position="458"/>
    </location>
</feature>
<evidence type="ECO:0000256" key="5">
    <source>
        <dbReference type="ARBA" id="ARBA00022884"/>
    </source>
</evidence>
<keyword evidence="3" id="KW-0507">mRNA processing</keyword>
<proteinExistence type="inferred from homology"/>
<name>A0A367JIP9_RHIAZ</name>
<keyword evidence="6" id="KW-0508">mRNA splicing</keyword>
<keyword evidence="11" id="KW-1185">Reference proteome</keyword>
<dbReference type="PANTHER" id="PTHR48036">
    <property type="entry name" value="SPLICING FACTOR (PAD-1), PUTATIVE (AFU_ORTHOLOGUE AFUA_1G15810)-RELATED"/>
    <property type="match status" value="1"/>
</dbReference>
<dbReference type="InterPro" id="IPR006509">
    <property type="entry name" value="RBM39_SF"/>
</dbReference>
<dbReference type="Pfam" id="PF15519">
    <property type="entry name" value="RBM39linker"/>
    <property type="match status" value="1"/>
</dbReference>
<evidence type="ECO:0000313" key="11">
    <source>
        <dbReference type="Proteomes" id="UP000252139"/>
    </source>
</evidence>
<dbReference type="AlphaFoldDB" id="A0A367JIP9"/>
<feature type="region of interest" description="Disordered" evidence="8">
    <location>
        <begin position="1"/>
        <end position="140"/>
    </location>
</feature>
<dbReference type="CDD" id="cd12283">
    <property type="entry name" value="RRM1_RBM39_like"/>
    <property type="match status" value="1"/>
</dbReference>
<dbReference type="InterPro" id="IPR003954">
    <property type="entry name" value="RRM_euk-type"/>
</dbReference>
<gene>
    <name evidence="10" type="ORF">CU097_005927</name>
</gene>
<organism evidence="10 11">
    <name type="scientific">Rhizopus azygosporus</name>
    <name type="common">Rhizopus microsporus var. azygosporus</name>
    <dbReference type="NCBI Taxonomy" id="86630"/>
    <lineage>
        <taxon>Eukaryota</taxon>
        <taxon>Fungi</taxon>
        <taxon>Fungi incertae sedis</taxon>
        <taxon>Mucoromycota</taxon>
        <taxon>Mucoromycotina</taxon>
        <taxon>Mucoromycetes</taxon>
        <taxon>Mucorales</taxon>
        <taxon>Mucorineae</taxon>
        <taxon>Rhizopodaceae</taxon>
        <taxon>Rhizopus</taxon>
    </lineage>
</organism>
<evidence type="ECO:0000256" key="8">
    <source>
        <dbReference type="SAM" id="MobiDB-lite"/>
    </source>
</evidence>
<dbReference type="FunFam" id="3.30.70.330:FF:000105">
    <property type="entry name" value="HIV Tat-specific factor 1 homolog"/>
    <property type="match status" value="1"/>
</dbReference>
<evidence type="ECO:0000259" key="9">
    <source>
        <dbReference type="PROSITE" id="PS50102"/>
    </source>
</evidence>
<dbReference type="CDD" id="cd12284">
    <property type="entry name" value="RRM2_RBM23_RBM39"/>
    <property type="match status" value="1"/>
</dbReference>
<sequence length="472" mass="54225">MDIDVEAMLDAPYQEKKDERAVENDRDRHRSPPRSPHRRESRHDSRHDSRRRYDSRYESRHRHSRSPSRRRSSHRSSSRRHRYSRSPSRDRRYRRSPSREYRRRRTISPPPKRSRTPERPKRDRRARSPSPPVPEEERDRRTVFVTQLAARLTTREFEEFFAQAGRVREAKIITDRNSRKSKGCGYVEFYDETSVQNALSLSGQKLLGIPVIVQLSEAEKNRLAMAAQRNAMGVTTEPLYQRLYVGSLHFSLTENDVRQIFEPFGPLDFVNLHKDPETGRSKGFGFIQYKNAADAKQALEKMNGFELAGRNLKVGLVTEKSGTTMSAFGLDDEETEGLALNSLSRAELMAKLAARDPDTSSVKPTKSTNTILKPNIPAAATRYVMLNNMFNPNEATEPNWVRDLEDDVKEECEKYGLVEHIKVNSDSMGEIFVKFDSSRSAEKAISALNGRWFDGRQITAACISDAIYNANV</sequence>
<dbReference type="GO" id="GO:0000398">
    <property type="term" value="P:mRNA splicing, via spliceosome"/>
    <property type="evidence" value="ECO:0007669"/>
    <property type="project" value="UniProtKB-ARBA"/>
</dbReference>
<dbReference type="NCBIfam" id="TIGR01622">
    <property type="entry name" value="SF-CC1"/>
    <property type="match status" value="1"/>
</dbReference>
<dbReference type="EMBL" id="PJQL01001263">
    <property type="protein sequence ID" value="RCH89581.1"/>
    <property type="molecule type" value="Genomic_DNA"/>
</dbReference>
<dbReference type="GO" id="GO:0003723">
    <property type="term" value="F:RNA binding"/>
    <property type="evidence" value="ECO:0007669"/>
    <property type="project" value="UniProtKB-UniRule"/>
</dbReference>
<feature type="compositionally biased region" description="Basic residues" evidence="8">
    <location>
        <begin position="91"/>
        <end position="106"/>
    </location>
</feature>
<dbReference type="Gene3D" id="3.30.70.330">
    <property type="match status" value="3"/>
</dbReference>
<evidence type="ECO:0000256" key="7">
    <source>
        <dbReference type="PROSITE-ProRule" id="PRU00176"/>
    </source>
</evidence>
<dbReference type="Pfam" id="PF00076">
    <property type="entry name" value="RRM_1"/>
    <property type="match status" value="3"/>
</dbReference>
<feature type="compositionally biased region" description="Basic and acidic residues" evidence="8">
    <location>
        <begin position="41"/>
        <end position="58"/>
    </location>
</feature>
<dbReference type="InterPro" id="IPR000504">
    <property type="entry name" value="RRM_dom"/>
</dbReference>
<comment type="caution">
    <text evidence="10">The sequence shown here is derived from an EMBL/GenBank/DDBJ whole genome shotgun (WGS) entry which is preliminary data.</text>
</comment>
<reference evidence="10 11" key="1">
    <citation type="journal article" date="2018" name="G3 (Bethesda)">
        <title>Phylogenetic and Phylogenomic Definition of Rhizopus Species.</title>
        <authorList>
            <person name="Gryganskyi A.P."/>
            <person name="Golan J."/>
            <person name="Dolatabadi S."/>
            <person name="Mondo S."/>
            <person name="Robb S."/>
            <person name="Idnurm A."/>
            <person name="Muszewska A."/>
            <person name="Steczkiewicz K."/>
            <person name="Masonjones S."/>
            <person name="Liao H.L."/>
            <person name="Gajdeczka M.T."/>
            <person name="Anike F."/>
            <person name="Vuek A."/>
            <person name="Anishchenko I.M."/>
            <person name="Voigt K."/>
            <person name="de Hoog G.S."/>
            <person name="Smith M.E."/>
            <person name="Heitman J."/>
            <person name="Vilgalys R."/>
            <person name="Stajich J.E."/>
        </authorList>
    </citation>
    <scope>NUCLEOTIDE SEQUENCE [LARGE SCALE GENOMIC DNA]</scope>
    <source>
        <strain evidence="10 11">CBS 357.93</strain>
    </source>
</reference>
<evidence type="ECO:0000256" key="4">
    <source>
        <dbReference type="ARBA" id="ARBA00022737"/>
    </source>
</evidence>
<evidence type="ECO:0000256" key="3">
    <source>
        <dbReference type="ARBA" id="ARBA00022664"/>
    </source>
</evidence>
<dbReference type="SMART" id="SM00360">
    <property type="entry name" value="RRM"/>
    <property type="match status" value="3"/>
</dbReference>
<keyword evidence="2" id="KW-0597">Phosphoprotein</keyword>
<dbReference type="PROSITE" id="PS50102">
    <property type="entry name" value="RRM"/>
    <property type="match status" value="3"/>
</dbReference>
<dbReference type="STRING" id="86630.A0A367JIP9"/>
<evidence type="ECO:0000256" key="1">
    <source>
        <dbReference type="ARBA" id="ARBA00007747"/>
    </source>
</evidence>
<dbReference type="InterPro" id="IPR012677">
    <property type="entry name" value="Nucleotide-bd_a/b_plait_sf"/>
</dbReference>
<evidence type="ECO:0000256" key="6">
    <source>
        <dbReference type="ARBA" id="ARBA00023187"/>
    </source>
</evidence>
<feature type="domain" description="RRM" evidence="9">
    <location>
        <begin position="141"/>
        <end position="218"/>
    </location>
</feature>
<dbReference type="GO" id="GO:0005684">
    <property type="term" value="C:U2-type spliceosomal complex"/>
    <property type="evidence" value="ECO:0007669"/>
    <property type="project" value="UniProtKB-ARBA"/>
</dbReference>
<dbReference type="CDD" id="cd12285">
    <property type="entry name" value="RRM3_RBM39_like"/>
    <property type="match status" value="1"/>
</dbReference>
<dbReference type="InterPro" id="IPR035979">
    <property type="entry name" value="RBD_domain_sf"/>
</dbReference>
<keyword evidence="5 7" id="KW-0694">RNA-binding</keyword>
<accession>A0A367JIP9</accession>
<feature type="compositionally biased region" description="Basic residues" evidence="8">
    <location>
        <begin position="31"/>
        <end position="40"/>
    </location>
</feature>
<dbReference type="SUPFAM" id="SSF54928">
    <property type="entry name" value="RNA-binding domain, RBD"/>
    <property type="match status" value="2"/>
</dbReference>
<feature type="compositionally biased region" description="Basic residues" evidence="8">
    <location>
        <begin position="59"/>
        <end position="84"/>
    </location>
</feature>
<evidence type="ECO:0000313" key="10">
    <source>
        <dbReference type="EMBL" id="RCH89581.1"/>
    </source>
</evidence>
<evidence type="ECO:0000256" key="2">
    <source>
        <dbReference type="ARBA" id="ARBA00022553"/>
    </source>
</evidence>
<feature type="compositionally biased region" description="Basic and acidic residues" evidence="8">
    <location>
        <begin position="13"/>
        <end position="30"/>
    </location>
</feature>
<dbReference type="Proteomes" id="UP000252139">
    <property type="component" value="Unassembled WGS sequence"/>
</dbReference>
<protein>
    <recommendedName>
        <fullName evidence="9">RRM domain-containing protein</fullName>
    </recommendedName>
</protein>
<feature type="domain" description="RRM" evidence="9">
    <location>
        <begin position="241"/>
        <end position="319"/>
    </location>
</feature>
<dbReference type="InterPro" id="IPR029123">
    <property type="entry name" value="RBM39_linker"/>
</dbReference>